<sequence length="311" mass="34302">MRDCGYSKSNNKVMRKLPRVYSLNDAKNQLSQYGVLLTGTFLYAAGVNLFIVPAGLYSGGFVGIAQIIRTLLVNYTSLNLGNLDVAGIINLVMNIPLFLLAYKKLGKRFFEKTVFGTILLTVFLTIIKNPMIPIVEDELTACIVGGILAGFGTGIMLRAGGSSGGLDILGMYVTKVKPGFSVGKLSMTVNFFVYIACALLFNIQVVIYSVIYTVFVSIVMDRAHYQNINTSVTIFTKKTNVADAIMAEMVRGVTEWKGKGAYTNEDTTILVTVISKYEIARLKRIVYDIDPNAFMIMSSRLDVYGNFEKRL</sequence>
<dbReference type="PIRSF" id="PIRSF006483">
    <property type="entry name" value="Membrane_protein_YitT"/>
    <property type="match status" value="1"/>
</dbReference>
<dbReference type="PANTHER" id="PTHR33545">
    <property type="entry name" value="UPF0750 MEMBRANE PROTEIN YITT-RELATED"/>
    <property type="match status" value="1"/>
</dbReference>
<keyword evidence="4 6" id="KW-1133">Transmembrane helix</keyword>
<dbReference type="InterPro" id="IPR051461">
    <property type="entry name" value="UPF0750_membrane"/>
</dbReference>
<dbReference type="Gene3D" id="3.30.70.120">
    <property type="match status" value="1"/>
</dbReference>
<dbReference type="Proteomes" id="UP000247523">
    <property type="component" value="Unassembled WGS sequence"/>
</dbReference>
<keyword evidence="2" id="KW-1003">Cell membrane</keyword>
<evidence type="ECO:0000313" key="9">
    <source>
        <dbReference type="Proteomes" id="UP000247523"/>
    </source>
</evidence>
<evidence type="ECO:0000256" key="2">
    <source>
        <dbReference type="ARBA" id="ARBA00022475"/>
    </source>
</evidence>
<dbReference type="InterPro" id="IPR015867">
    <property type="entry name" value="N-reg_PII/ATP_PRibTrfase_C"/>
</dbReference>
<feature type="transmembrane region" description="Helical" evidence="6">
    <location>
        <begin position="41"/>
        <end position="68"/>
    </location>
</feature>
<dbReference type="EMBL" id="QICS01000003">
    <property type="protein sequence ID" value="PXV91802.1"/>
    <property type="molecule type" value="Genomic_DNA"/>
</dbReference>
<evidence type="ECO:0000256" key="3">
    <source>
        <dbReference type="ARBA" id="ARBA00022692"/>
    </source>
</evidence>
<evidence type="ECO:0000256" key="4">
    <source>
        <dbReference type="ARBA" id="ARBA00022989"/>
    </source>
</evidence>
<reference evidence="8 9" key="1">
    <citation type="submission" date="2018-05" db="EMBL/GenBank/DDBJ databases">
        <title>Genomic Encyclopedia of Type Strains, Phase IV (KMG-IV): sequencing the most valuable type-strain genomes for metagenomic binning, comparative biology and taxonomic classification.</title>
        <authorList>
            <person name="Goeker M."/>
        </authorList>
    </citation>
    <scope>NUCLEOTIDE SEQUENCE [LARGE SCALE GENOMIC DNA]</scope>
    <source>
        <strain evidence="8 9">DSM 28816</strain>
    </source>
</reference>
<protein>
    <submittedName>
        <fullName evidence="8">Uncharacterized membrane-anchored protein YitT (DUF2179 family)</fullName>
    </submittedName>
</protein>
<feature type="transmembrane region" description="Helical" evidence="6">
    <location>
        <begin position="191"/>
        <end position="215"/>
    </location>
</feature>
<gene>
    <name evidence="8" type="ORF">C8E03_103373</name>
</gene>
<evidence type="ECO:0000256" key="1">
    <source>
        <dbReference type="ARBA" id="ARBA00004651"/>
    </source>
</evidence>
<dbReference type="AlphaFoldDB" id="A0A318EYC1"/>
<organism evidence="8 9">
    <name type="scientific">Lachnotalea glycerini</name>
    <dbReference type="NCBI Taxonomy" id="1763509"/>
    <lineage>
        <taxon>Bacteria</taxon>
        <taxon>Bacillati</taxon>
        <taxon>Bacillota</taxon>
        <taxon>Clostridia</taxon>
        <taxon>Lachnospirales</taxon>
        <taxon>Lachnospiraceae</taxon>
        <taxon>Lachnotalea</taxon>
    </lineage>
</organism>
<dbReference type="InterPro" id="IPR019264">
    <property type="entry name" value="DUF2179"/>
</dbReference>
<dbReference type="PANTHER" id="PTHR33545:SF5">
    <property type="entry name" value="UPF0750 MEMBRANE PROTEIN YITT"/>
    <property type="match status" value="1"/>
</dbReference>
<evidence type="ECO:0000256" key="6">
    <source>
        <dbReference type="SAM" id="Phobius"/>
    </source>
</evidence>
<comment type="caution">
    <text evidence="8">The sequence shown here is derived from an EMBL/GenBank/DDBJ whole genome shotgun (WGS) entry which is preliminary data.</text>
</comment>
<feature type="transmembrane region" description="Helical" evidence="6">
    <location>
        <begin position="139"/>
        <end position="157"/>
    </location>
</feature>
<feature type="transmembrane region" description="Helical" evidence="6">
    <location>
        <begin position="109"/>
        <end position="127"/>
    </location>
</feature>
<dbReference type="InterPro" id="IPR003740">
    <property type="entry name" value="YitT"/>
</dbReference>
<dbReference type="RefSeq" id="WP_242993464.1">
    <property type="nucleotide sequence ID" value="NZ_NOKA02000019.1"/>
</dbReference>
<dbReference type="Pfam" id="PF02588">
    <property type="entry name" value="YitT_membrane"/>
    <property type="match status" value="1"/>
</dbReference>
<feature type="transmembrane region" description="Helical" evidence="6">
    <location>
        <begin position="80"/>
        <end position="103"/>
    </location>
</feature>
<dbReference type="CDD" id="cd16380">
    <property type="entry name" value="YitT_C"/>
    <property type="match status" value="1"/>
</dbReference>
<comment type="subcellular location">
    <subcellularLocation>
        <location evidence="1">Cell membrane</location>
        <topology evidence="1">Multi-pass membrane protein</topology>
    </subcellularLocation>
</comment>
<accession>A0A318EYC1</accession>
<feature type="domain" description="DUF2179" evidence="7">
    <location>
        <begin position="251"/>
        <end position="305"/>
    </location>
</feature>
<proteinExistence type="predicted"/>
<evidence type="ECO:0000313" key="8">
    <source>
        <dbReference type="EMBL" id="PXV91802.1"/>
    </source>
</evidence>
<evidence type="ECO:0000259" key="7">
    <source>
        <dbReference type="Pfam" id="PF10035"/>
    </source>
</evidence>
<dbReference type="GO" id="GO:0005886">
    <property type="term" value="C:plasma membrane"/>
    <property type="evidence" value="ECO:0007669"/>
    <property type="project" value="UniProtKB-SubCell"/>
</dbReference>
<evidence type="ECO:0000256" key="5">
    <source>
        <dbReference type="ARBA" id="ARBA00023136"/>
    </source>
</evidence>
<dbReference type="Pfam" id="PF10035">
    <property type="entry name" value="DUF2179"/>
    <property type="match status" value="1"/>
</dbReference>
<keyword evidence="3 6" id="KW-0812">Transmembrane</keyword>
<keyword evidence="5 6" id="KW-0472">Membrane</keyword>
<name>A0A318EYC1_9FIRM</name>